<sequence length="170" mass="18675">MPGVKVVEYEAFINCYSLTDVECGKLEIIQDRAFSGCKSLRSINLPSAKIVENGVFEGCEALTDVKFGSKLDRIERVAFANCYALERITIPLKDGMISRDTIFSACANLKHVDLVEGELHETVAALQLQEWRNDIMNVEINSINQILPTVDAGSGWDGDAGEFDEGGKAQ</sequence>
<dbReference type="EMBL" id="JATAAI010000057">
    <property type="protein sequence ID" value="KAK1732824.1"/>
    <property type="molecule type" value="Genomic_DNA"/>
</dbReference>
<protein>
    <recommendedName>
        <fullName evidence="3">Leucine-rich repeat domain-containing protein</fullName>
    </recommendedName>
</protein>
<dbReference type="Pfam" id="PF13306">
    <property type="entry name" value="LRR_5"/>
    <property type="match status" value="1"/>
</dbReference>
<organism evidence="1 2">
    <name type="scientific">Skeletonema marinoi</name>
    <dbReference type="NCBI Taxonomy" id="267567"/>
    <lineage>
        <taxon>Eukaryota</taxon>
        <taxon>Sar</taxon>
        <taxon>Stramenopiles</taxon>
        <taxon>Ochrophyta</taxon>
        <taxon>Bacillariophyta</taxon>
        <taxon>Coscinodiscophyceae</taxon>
        <taxon>Thalassiosirophycidae</taxon>
        <taxon>Thalassiosirales</taxon>
        <taxon>Skeletonemataceae</taxon>
        <taxon>Skeletonema</taxon>
        <taxon>Skeletonema marinoi-dohrnii complex</taxon>
    </lineage>
</organism>
<dbReference type="Gene3D" id="3.80.10.10">
    <property type="entry name" value="Ribonuclease Inhibitor"/>
    <property type="match status" value="1"/>
</dbReference>
<evidence type="ECO:0008006" key="3">
    <source>
        <dbReference type="Google" id="ProtNLM"/>
    </source>
</evidence>
<gene>
    <name evidence="1" type="ORF">QTG54_016536</name>
</gene>
<evidence type="ECO:0000313" key="2">
    <source>
        <dbReference type="Proteomes" id="UP001224775"/>
    </source>
</evidence>
<comment type="caution">
    <text evidence="1">The sequence shown here is derived from an EMBL/GenBank/DDBJ whole genome shotgun (WGS) entry which is preliminary data.</text>
</comment>
<keyword evidence="2" id="KW-1185">Reference proteome</keyword>
<feature type="non-terminal residue" evidence="1">
    <location>
        <position position="170"/>
    </location>
</feature>
<proteinExistence type="predicted"/>
<dbReference type="SUPFAM" id="SSF52058">
    <property type="entry name" value="L domain-like"/>
    <property type="match status" value="1"/>
</dbReference>
<dbReference type="AlphaFoldDB" id="A0AAD9D4M2"/>
<evidence type="ECO:0000313" key="1">
    <source>
        <dbReference type="EMBL" id="KAK1732824.1"/>
    </source>
</evidence>
<dbReference type="PANTHER" id="PTHR45661">
    <property type="entry name" value="SURFACE ANTIGEN"/>
    <property type="match status" value="1"/>
</dbReference>
<dbReference type="Proteomes" id="UP001224775">
    <property type="component" value="Unassembled WGS sequence"/>
</dbReference>
<accession>A0AAD9D4M2</accession>
<reference evidence="1" key="1">
    <citation type="submission" date="2023-06" db="EMBL/GenBank/DDBJ databases">
        <title>Survivors Of The Sea: Transcriptome response of Skeletonema marinoi to long-term dormancy.</title>
        <authorList>
            <person name="Pinder M.I.M."/>
            <person name="Kourtchenko O."/>
            <person name="Robertson E.K."/>
            <person name="Larsson T."/>
            <person name="Maumus F."/>
            <person name="Osuna-Cruz C.M."/>
            <person name="Vancaester E."/>
            <person name="Stenow R."/>
            <person name="Vandepoele K."/>
            <person name="Ploug H."/>
            <person name="Bruchert V."/>
            <person name="Godhe A."/>
            <person name="Topel M."/>
        </authorList>
    </citation>
    <scope>NUCLEOTIDE SEQUENCE</scope>
    <source>
        <strain evidence="1">R05AC</strain>
    </source>
</reference>
<name>A0AAD9D4M2_9STRA</name>
<dbReference type="InterPro" id="IPR053139">
    <property type="entry name" value="Surface_bspA-like"/>
</dbReference>
<dbReference type="PANTHER" id="PTHR45661:SF3">
    <property type="entry name" value="IG-LIKE DOMAIN-CONTAINING PROTEIN"/>
    <property type="match status" value="1"/>
</dbReference>
<dbReference type="InterPro" id="IPR026906">
    <property type="entry name" value="LRR_5"/>
</dbReference>
<dbReference type="InterPro" id="IPR032675">
    <property type="entry name" value="LRR_dom_sf"/>
</dbReference>